<dbReference type="SUPFAM" id="SSF52540">
    <property type="entry name" value="P-loop containing nucleoside triphosphate hydrolases"/>
    <property type="match status" value="2"/>
</dbReference>
<dbReference type="EMBL" id="CP019236">
    <property type="protein sequence ID" value="APW36408.1"/>
    <property type="molecule type" value="Genomic_DNA"/>
</dbReference>
<dbReference type="GO" id="GO:0016887">
    <property type="term" value="F:ATP hydrolysis activity"/>
    <property type="evidence" value="ECO:0007669"/>
    <property type="project" value="InterPro"/>
</dbReference>
<dbReference type="AlphaFoldDB" id="A0A1P8JRQ8"/>
<organism evidence="3 4">
    <name type="scientific">Rhodoferax koreensis</name>
    <dbReference type="NCBI Taxonomy" id="1842727"/>
    <lineage>
        <taxon>Bacteria</taxon>
        <taxon>Pseudomonadati</taxon>
        <taxon>Pseudomonadota</taxon>
        <taxon>Betaproteobacteria</taxon>
        <taxon>Burkholderiales</taxon>
        <taxon>Comamonadaceae</taxon>
        <taxon>Rhodoferax</taxon>
    </lineage>
</organism>
<dbReference type="PANTHER" id="PTHR32114:SF2">
    <property type="entry name" value="ABC TRANSPORTER ABCH.3"/>
    <property type="match status" value="1"/>
</dbReference>
<reference evidence="3 4" key="1">
    <citation type="submission" date="2017-01" db="EMBL/GenBank/DDBJ databases">
        <authorList>
            <person name="Mah S.A."/>
            <person name="Swanson W.J."/>
            <person name="Moy G.W."/>
            <person name="Vacquier V.D."/>
        </authorList>
    </citation>
    <scope>NUCLEOTIDE SEQUENCE [LARGE SCALE GENOMIC DNA]</scope>
    <source>
        <strain evidence="3 4">DCY110</strain>
    </source>
</reference>
<dbReference type="STRING" id="1842727.RD110_03640"/>
<gene>
    <name evidence="3" type="ORF">RD110_03640</name>
</gene>
<dbReference type="Gene3D" id="3.40.50.300">
    <property type="entry name" value="P-loop containing nucleotide triphosphate hydrolases"/>
    <property type="match status" value="2"/>
</dbReference>
<dbReference type="KEGG" id="rhy:RD110_03640"/>
<dbReference type="OrthoDB" id="174137at2"/>
<dbReference type="GO" id="GO:0006302">
    <property type="term" value="P:double-strand break repair"/>
    <property type="evidence" value="ECO:0007669"/>
    <property type="project" value="InterPro"/>
</dbReference>
<proteinExistence type="predicted"/>
<feature type="domain" description="Rad50/SbcC-type AAA" evidence="2">
    <location>
        <begin position="5"/>
        <end position="275"/>
    </location>
</feature>
<feature type="coiled-coil region" evidence="1">
    <location>
        <begin position="431"/>
        <end position="465"/>
    </location>
</feature>
<dbReference type="PANTHER" id="PTHR32114">
    <property type="entry name" value="ABC TRANSPORTER ABCH.3"/>
    <property type="match status" value="1"/>
</dbReference>
<protein>
    <recommendedName>
        <fullName evidence="2">Rad50/SbcC-type AAA domain-containing protein</fullName>
    </recommendedName>
</protein>
<evidence type="ECO:0000313" key="3">
    <source>
        <dbReference type="EMBL" id="APW36408.1"/>
    </source>
</evidence>
<keyword evidence="4" id="KW-1185">Reference proteome</keyword>
<sequence>MILLELQLNNFRQFYGQTPPVKFATGQGNVTVLYGSNGAGKTAVLNSFTWAMYDSVSKGFLFEDQIINKRAIRESAPGATIDAWVQIKFEHLGRQYLLKKLVQAVKGDDGDLVSKGPPLTTLMWAAEDGKWKVETNTADVIGRVLPRDLHTYFFFDGERIERIVQPSGEEQNDIANATKKLLGLEVIERAVRHLGAARKTLEKELEQVGDAATKEILQRKAGIEEQLARVEARSDQATKNLVGQRERQKELKQRLSKLDEVKVDQQRREQLETDLERATDTMTAAKSQLSALLNADAYKAFLSGPSQNFLDLIESLRAKGELPAGIKRQFVDDLLGKYTCICERSLDMNESRSAREAVERWKDKAGLAQVEEKAIRMGGEVRQLRTQQENFWDQSDAQQRRIAADREEISRIQTELEDIGQRLRLSPQEGVKDLEAQFEATVEAIEQANQEIGSAKNDRRRHEEDLRLILLELRKSEQSEGKQQLAQRRLQATLDAISRLQESRGLFESTFRRTLTEKVRSLFAKISYTPYVPEVTETYALRLLESAGGTALPVAASQGENQILSLAFIGAVIDVARDFTRNKEKLPGPEASTYPIVMDSPFGSLGSAYRTQVADKITALADQVILMVTPTQWNGEVANALASRAGKAYVIEYCTTKSDIPSELIDIRGHSYPLVVKSANEFEYSIIREISNG</sequence>
<feature type="coiled-coil region" evidence="1">
    <location>
        <begin position="184"/>
        <end position="295"/>
    </location>
</feature>
<keyword evidence="1" id="KW-0175">Coiled coil</keyword>
<accession>A0A1P8JRQ8</accession>
<dbReference type="InterPro" id="IPR038729">
    <property type="entry name" value="Rad50/SbcC_AAA"/>
</dbReference>
<dbReference type="Proteomes" id="UP000186609">
    <property type="component" value="Chromosome"/>
</dbReference>
<evidence type="ECO:0000259" key="2">
    <source>
        <dbReference type="Pfam" id="PF13476"/>
    </source>
</evidence>
<evidence type="ECO:0000256" key="1">
    <source>
        <dbReference type="SAM" id="Coils"/>
    </source>
</evidence>
<evidence type="ECO:0000313" key="4">
    <source>
        <dbReference type="Proteomes" id="UP000186609"/>
    </source>
</evidence>
<dbReference type="Pfam" id="PF13476">
    <property type="entry name" value="AAA_23"/>
    <property type="match status" value="1"/>
</dbReference>
<name>A0A1P8JRQ8_9BURK</name>
<dbReference type="RefSeq" id="WP_076196789.1">
    <property type="nucleotide sequence ID" value="NZ_CP019236.1"/>
</dbReference>
<dbReference type="InterPro" id="IPR027417">
    <property type="entry name" value="P-loop_NTPase"/>
</dbReference>